<dbReference type="CDD" id="cd00077">
    <property type="entry name" value="HDc"/>
    <property type="match status" value="1"/>
</dbReference>
<dbReference type="GO" id="GO:0016787">
    <property type="term" value="F:hydrolase activity"/>
    <property type="evidence" value="ECO:0007669"/>
    <property type="project" value="UniProtKB-KW"/>
</dbReference>
<keyword evidence="2" id="KW-0378">Hydrolase</keyword>
<evidence type="ECO:0000313" key="2">
    <source>
        <dbReference type="EMBL" id="KUK90107.1"/>
    </source>
</evidence>
<evidence type="ECO:0000259" key="1">
    <source>
        <dbReference type="PROSITE" id="PS51831"/>
    </source>
</evidence>
<dbReference type="PANTHER" id="PTHR33594">
    <property type="entry name" value="SUPERFAMILY HYDROLASE, PUTATIVE (AFU_ORTHOLOGUE AFUA_1G03035)-RELATED"/>
    <property type="match status" value="1"/>
</dbReference>
<dbReference type="InterPro" id="IPR006675">
    <property type="entry name" value="HDIG_dom"/>
</dbReference>
<dbReference type="Proteomes" id="UP000055014">
    <property type="component" value="Unassembled WGS sequence"/>
</dbReference>
<reference evidence="3" key="1">
    <citation type="journal article" date="2015" name="MBio">
        <title>Genome-Resolved Metagenomic Analysis Reveals Roles for Candidate Phyla and Other Microbial Community Members in Biogeochemical Transformations in Oil Reservoirs.</title>
        <authorList>
            <person name="Hu P."/>
            <person name="Tom L."/>
            <person name="Singh A."/>
            <person name="Thomas B.C."/>
            <person name="Baker B.J."/>
            <person name="Piceno Y.M."/>
            <person name="Andersen G.L."/>
            <person name="Banfield J.F."/>
        </authorList>
    </citation>
    <scope>NUCLEOTIDE SEQUENCE [LARGE SCALE GENOMIC DNA]</scope>
</reference>
<dbReference type="PANTHER" id="PTHR33594:SF1">
    <property type="entry name" value="HD_PDEASE DOMAIN-CONTAINING PROTEIN"/>
    <property type="match status" value="1"/>
</dbReference>
<dbReference type="SUPFAM" id="SSF109604">
    <property type="entry name" value="HD-domain/PDEase-like"/>
    <property type="match status" value="1"/>
</dbReference>
<dbReference type="PATRIC" id="fig|1236046.5.peg.264"/>
<protein>
    <submittedName>
        <fullName evidence="2">Putative HD superfamily hydrolase</fullName>
    </submittedName>
</protein>
<dbReference type="PROSITE" id="PS51831">
    <property type="entry name" value="HD"/>
    <property type="match status" value="1"/>
</dbReference>
<dbReference type="EMBL" id="LGGW01000051">
    <property type="protein sequence ID" value="KUK90107.1"/>
    <property type="molecule type" value="Genomic_DNA"/>
</dbReference>
<name>A0A101I7B0_9BACT</name>
<dbReference type="InterPro" id="IPR003607">
    <property type="entry name" value="HD/PDEase_dom"/>
</dbReference>
<accession>A0A101I7B0</accession>
<comment type="caution">
    <text evidence="2">The sequence shown here is derived from an EMBL/GenBank/DDBJ whole genome shotgun (WGS) entry which is preliminary data.</text>
</comment>
<dbReference type="InterPro" id="IPR006674">
    <property type="entry name" value="HD_domain"/>
</dbReference>
<dbReference type="AlphaFoldDB" id="A0A101I7B0"/>
<dbReference type="SMART" id="SM00471">
    <property type="entry name" value="HDc"/>
    <property type="match status" value="1"/>
</dbReference>
<gene>
    <name evidence="2" type="ORF">XE02_0692</name>
</gene>
<dbReference type="Pfam" id="PF01966">
    <property type="entry name" value="HD"/>
    <property type="match status" value="1"/>
</dbReference>
<dbReference type="NCBIfam" id="TIGR00277">
    <property type="entry name" value="HDIG"/>
    <property type="match status" value="1"/>
</dbReference>
<evidence type="ECO:0000313" key="3">
    <source>
        <dbReference type="Proteomes" id="UP000055014"/>
    </source>
</evidence>
<dbReference type="Gene3D" id="1.10.3210.50">
    <property type="match status" value="1"/>
</dbReference>
<proteinExistence type="predicted"/>
<feature type="domain" description="HD" evidence="1">
    <location>
        <begin position="33"/>
        <end position="136"/>
    </location>
</feature>
<organism evidence="2 3">
    <name type="scientific">Mesotoga infera</name>
    <dbReference type="NCBI Taxonomy" id="1236046"/>
    <lineage>
        <taxon>Bacteria</taxon>
        <taxon>Thermotogati</taxon>
        <taxon>Thermotogota</taxon>
        <taxon>Thermotogae</taxon>
        <taxon>Kosmotogales</taxon>
        <taxon>Kosmotogaceae</taxon>
        <taxon>Mesotoga</taxon>
    </lineage>
</organism>
<sequence>MNLTELMECIPHLREILHIVREAFENYDDPAHDISHTFRVTENASEIASREKCDLQKAVAAALLHDIKRPQEALTGIDHAESGAEYVLRLLPTMGFNISFVSEVSQAIRSHRYSGALTPSSMTGKILQDADRLDAIGAVAIARVFSYSGKVGTPLHSLEFSPCSSYSGNSRSSINHFHEKILKIRPETFWTETARKMAEDRYSFVVEFVQRFLAEWGQI</sequence>